<dbReference type="InterPro" id="IPR043426">
    <property type="entry name" value="MltB-like"/>
</dbReference>
<evidence type="ECO:0000313" key="3">
    <source>
        <dbReference type="EMBL" id="RDH46629.1"/>
    </source>
</evidence>
<dbReference type="NCBIfam" id="TIGR02282">
    <property type="entry name" value="MltB"/>
    <property type="match status" value="1"/>
</dbReference>
<dbReference type="InterPro" id="IPR023346">
    <property type="entry name" value="Lysozyme-like_dom_sf"/>
</dbReference>
<feature type="active site" evidence="1">
    <location>
        <position position="110"/>
    </location>
</feature>
<evidence type="ECO:0000259" key="2">
    <source>
        <dbReference type="Pfam" id="PF13406"/>
    </source>
</evidence>
<dbReference type="GO" id="GO:0009253">
    <property type="term" value="P:peptidoglycan catabolic process"/>
    <property type="evidence" value="ECO:0007669"/>
    <property type="project" value="TreeGrafter"/>
</dbReference>
<comment type="caution">
    <text evidence="3">The sequence shown here is derived from an EMBL/GenBank/DDBJ whole genome shotgun (WGS) entry which is preliminary data.</text>
</comment>
<reference evidence="3 4" key="1">
    <citation type="submission" date="2017-04" db="EMBL/GenBank/DDBJ databases">
        <title>Draft genome sequence of Zooshikella ganghwensis VG4 isolated from Red Sea sediments.</title>
        <authorList>
            <person name="Rehman Z."/>
            <person name="Alam I."/>
            <person name="Kamau A."/>
            <person name="Bajic V."/>
            <person name="Leiknes T."/>
        </authorList>
    </citation>
    <scope>NUCLEOTIDE SEQUENCE [LARGE SCALE GENOMIC DNA]</scope>
    <source>
        <strain evidence="3 4">VG4</strain>
    </source>
</reference>
<evidence type="ECO:0000256" key="1">
    <source>
        <dbReference type="PIRSR" id="PIRSR611757-1"/>
    </source>
</evidence>
<dbReference type="SUPFAM" id="SSF53955">
    <property type="entry name" value="Lysozyme-like"/>
    <property type="match status" value="1"/>
</dbReference>
<accession>A0A4P9VUL8</accession>
<dbReference type="Gene3D" id="1.10.530.10">
    <property type="match status" value="1"/>
</dbReference>
<dbReference type="Proteomes" id="UP000257039">
    <property type="component" value="Unassembled WGS sequence"/>
</dbReference>
<sequence length="324" mass="36626">MGSTNVWAGDYSNHPEAKSFIQQMKSEHKMPEEKLIKLLTSAKRQQSILDAISRPAEKTKTWGEYQKIFLTPQRVKAAVTFYQNNLKAFKLAEQRYGVPAETILAIIGVETFYGKNKGSYRVLDALATLGFDYPPRAKFFKSELKHYLLMTEEQKVDPLSLKGSYAGAMGYPQFIPSSFRHYAVDFDNDGKINLWNNPTDAIGSVANYFRRHGWQPGEAVAFPVSVKGKQFEKGIGKDLKPASTVSELQQLGWRYQHANLSGEAKARGVELQGVKGKEYWLTLNNFYVITRYNHSTLYAMAVHQLSNQIKAKIKPKSKAKAKEA</sequence>
<protein>
    <submittedName>
        <fullName evidence="3">Lytic murein transglycosylase B</fullName>
    </submittedName>
</protein>
<dbReference type="InterPro" id="IPR011757">
    <property type="entry name" value="Lytic_transglycosylase_MltB"/>
</dbReference>
<gene>
    <name evidence="3" type="primary">mltB</name>
    <name evidence="3" type="ORF">B9G39_03710</name>
</gene>
<dbReference type="PANTHER" id="PTHR30163:SF9">
    <property type="entry name" value="MEMBRANE-BOUND LYTIC MUREIN TRANSGLYCOSYLASE B"/>
    <property type="match status" value="1"/>
</dbReference>
<dbReference type="CDD" id="cd13399">
    <property type="entry name" value="Slt35-like"/>
    <property type="match status" value="1"/>
</dbReference>
<evidence type="ECO:0000313" key="4">
    <source>
        <dbReference type="Proteomes" id="UP000257039"/>
    </source>
</evidence>
<dbReference type="Pfam" id="PF13406">
    <property type="entry name" value="SLT_2"/>
    <property type="match status" value="1"/>
</dbReference>
<dbReference type="EMBL" id="NDXW01000001">
    <property type="protein sequence ID" value="RDH46629.1"/>
    <property type="molecule type" value="Genomic_DNA"/>
</dbReference>
<dbReference type="PANTHER" id="PTHR30163">
    <property type="entry name" value="MEMBRANE-BOUND LYTIC MUREIN TRANSGLYCOSYLASE B"/>
    <property type="match status" value="1"/>
</dbReference>
<feature type="domain" description="Transglycosylase SLT" evidence="2">
    <location>
        <begin position="14"/>
        <end position="306"/>
    </location>
</feature>
<name>A0A4P9VUL8_9GAMM</name>
<dbReference type="InterPro" id="IPR031304">
    <property type="entry name" value="SLT_2"/>
</dbReference>
<organism evidence="3 4">
    <name type="scientific">Zooshikella ganghwensis</name>
    <dbReference type="NCBI Taxonomy" id="202772"/>
    <lineage>
        <taxon>Bacteria</taxon>
        <taxon>Pseudomonadati</taxon>
        <taxon>Pseudomonadota</taxon>
        <taxon>Gammaproteobacteria</taxon>
        <taxon>Oceanospirillales</taxon>
        <taxon>Zooshikellaceae</taxon>
        <taxon>Zooshikella</taxon>
    </lineage>
</organism>
<dbReference type="Gene3D" id="1.10.8.350">
    <property type="entry name" value="Bacterial muramidase"/>
    <property type="match status" value="1"/>
</dbReference>
<keyword evidence="4" id="KW-1185">Reference proteome</keyword>
<dbReference type="FunFam" id="1.10.8.350:FF:000001">
    <property type="entry name" value="Lytic murein transglycosylase B"/>
    <property type="match status" value="1"/>
</dbReference>
<proteinExistence type="predicted"/>
<dbReference type="AlphaFoldDB" id="A0A4P9VUL8"/>
<dbReference type="GO" id="GO:0008933">
    <property type="term" value="F:peptidoglycan lytic transglycosylase activity"/>
    <property type="evidence" value="ECO:0007669"/>
    <property type="project" value="TreeGrafter"/>
</dbReference>